<dbReference type="Proteomes" id="UP000193144">
    <property type="component" value="Unassembled WGS sequence"/>
</dbReference>
<sequence length="195" mass="21382">MKLFNLLGTTTVAALITLTFICAQGVLVPWIPSQYYLRVNAGKTQWHHQPLSQLPKSKLLGLENITREHPVPTPPLNFLPIDIPGTDSRFAMQVPYSGDDLSKTPYITAVSWKGSSTAAMKVLFMSDPTEESVKEGCPVGNVVCVADAWSTSGRNEEGVRKRLEYGGWQGAWGVFADAGVRGGMCSGLEKERQRR</sequence>
<evidence type="ECO:0000313" key="2">
    <source>
        <dbReference type="Proteomes" id="UP000193144"/>
    </source>
</evidence>
<accession>A0A1Y1ZM37</accession>
<organism evidence="1 2">
    <name type="scientific">Clohesyomyces aquaticus</name>
    <dbReference type="NCBI Taxonomy" id="1231657"/>
    <lineage>
        <taxon>Eukaryota</taxon>
        <taxon>Fungi</taxon>
        <taxon>Dikarya</taxon>
        <taxon>Ascomycota</taxon>
        <taxon>Pezizomycotina</taxon>
        <taxon>Dothideomycetes</taxon>
        <taxon>Pleosporomycetidae</taxon>
        <taxon>Pleosporales</taxon>
        <taxon>Lindgomycetaceae</taxon>
        <taxon>Clohesyomyces</taxon>
    </lineage>
</organism>
<evidence type="ECO:0000313" key="1">
    <source>
        <dbReference type="EMBL" id="ORY11299.1"/>
    </source>
</evidence>
<comment type="caution">
    <text evidence="1">The sequence shown here is derived from an EMBL/GenBank/DDBJ whole genome shotgun (WGS) entry which is preliminary data.</text>
</comment>
<dbReference type="AlphaFoldDB" id="A0A1Y1ZM37"/>
<gene>
    <name evidence="1" type="ORF">BCR34DRAFT_327148</name>
</gene>
<dbReference type="EMBL" id="MCFA01000062">
    <property type="protein sequence ID" value="ORY11299.1"/>
    <property type="molecule type" value="Genomic_DNA"/>
</dbReference>
<proteinExistence type="predicted"/>
<dbReference type="OrthoDB" id="3743491at2759"/>
<keyword evidence="2" id="KW-1185">Reference proteome</keyword>
<name>A0A1Y1ZM37_9PLEO</name>
<reference evidence="1 2" key="1">
    <citation type="submission" date="2016-07" db="EMBL/GenBank/DDBJ databases">
        <title>Pervasive Adenine N6-methylation of Active Genes in Fungi.</title>
        <authorList>
            <consortium name="DOE Joint Genome Institute"/>
            <person name="Mondo S.J."/>
            <person name="Dannebaum R.O."/>
            <person name="Kuo R.C."/>
            <person name="Labutti K."/>
            <person name="Haridas S."/>
            <person name="Kuo A."/>
            <person name="Salamov A."/>
            <person name="Ahrendt S.R."/>
            <person name="Lipzen A."/>
            <person name="Sullivan W."/>
            <person name="Andreopoulos W.B."/>
            <person name="Clum A."/>
            <person name="Lindquist E."/>
            <person name="Daum C."/>
            <person name="Ramamoorthy G.K."/>
            <person name="Gryganskyi A."/>
            <person name="Culley D."/>
            <person name="Magnuson J.K."/>
            <person name="James T.Y."/>
            <person name="O'Malley M.A."/>
            <person name="Stajich J.E."/>
            <person name="Spatafora J.W."/>
            <person name="Visel A."/>
            <person name="Grigoriev I.V."/>
        </authorList>
    </citation>
    <scope>NUCLEOTIDE SEQUENCE [LARGE SCALE GENOMIC DNA]</scope>
    <source>
        <strain evidence="1 2">CBS 115471</strain>
    </source>
</reference>
<protein>
    <submittedName>
        <fullName evidence="1">Uncharacterized protein</fullName>
    </submittedName>
</protein>